<dbReference type="NCBIfam" id="TIGR01068">
    <property type="entry name" value="thioredoxin"/>
    <property type="match status" value="1"/>
</dbReference>
<dbReference type="PROSITE" id="PS51352">
    <property type="entry name" value="THIOREDOXIN_2"/>
    <property type="match status" value="1"/>
</dbReference>
<dbReference type="CDD" id="cd02947">
    <property type="entry name" value="TRX_family"/>
    <property type="match status" value="1"/>
</dbReference>
<organism evidence="5">
    <name type="scientific">Lygus hesperus</name>
    <name type="common">Western plant bug</name>
    <dbReference type="NCBI Taxonomy" id="30085"/>
    <lineage>
        <taxon>Eukaryota</taxon>
        <taxon>Metazoa</taxon>
        <taxon>Ecdysozoa</taxon>
        <taxon>Arthropoda</taxon>
        <taxon>Hexapoda</taxon>
        <taxon>Insecta</taxon>
        <taxon>Pterygota</taxon>
        <taxon>Neoptera</taxon>
        <taxon>Paraneoptera</taxon>
        <taxon>Hemiptera</taxon>
        <taxon>Heteroptera</taxon>
        <taxon>Panheteroptera</taxon>
        <taxon>Cimicomorpha</taxon>
        <taxon>Miridae</taxon>
        <taxon>Mirini</taxon>
        <taxon>Lygus</taxon>
    </lineage>
</organism>
<protein>
    <submittedName>
        <fullName evidence="5">Thioredoxin H-type</fullName>
    </submittedName>
</protein>
<feature type="non-terminal residue" evidence="5">
    <location>
        <position position="102"/>
    </location>
</feature>
<feature type="disulfide bond" description="Redox-active" evidence="3">
    <location>
        <begin position="29"/>
        <end position="32"/>
    </location>
</feature>
<keyword evidence="1 3" id="KW-1015">Disulfide bond</keyword>
<gene>
    <name evidence="5" type="primary">TRXH_1</name>
    <name evidence="5" type="ORF">g.20954</name>
</gene>
<keyword evidence="3" id="KW-0676">Redox-active center</keyword>
<dbReference type="PRINTS" id="PR00421">
    <property type="entry name" value="THIOREDOXIN"/>
</dbReference>
<evidence type="ECO:0000313" key="5">
    <source>
        <dbReference type="EMBL" id="JAQ11848.1"/>
    </source>
</evidence>
<accession>A0A146LVY7</accession>
<dbReference type="InterPro" id="IPR013766">
    <property type="entry name" value="Thioredoxin_domain"/>
</dbReference>
<dbReference type="Gene3D" id="3.40.30.10">
    <property type="entry name" value="Glutaredoxin"/>
    <property type="match status" value="1"/>
</dbReference>
<feature type="site" description="Contributes to redox potential value" evidence="2">
    <location>
        <position position="31"/>
    </location>
</feature>
<name>A0A146LVY7_LYGHE</name>
<feature type="active site" description="Nucleophile" evidence="2">
    <location>
        <position position="32"/>
    </location>
</feature>
<feature type="active site" description="Nucleophile" evidence="2">
    <location>
        <position position="29"/>
    </location>
</feature>
<reference evidence="5" key="1">
    <citation type="journal article" date="2016" name="Gigascience">
        <title>De novo construction of an expanded transcriptome assembly for the western tarnished plant bug, Lygus hesperus.</title>
        <authorList>
            <person name="Tassone E.E."/>
            <person name="Geib S.M."/>
            <person name="Hall B."/>
            <person name="Fabrick J.A."/>
            <person name="Brent C.S."/>
            <person name="Hull J.J."/>
        </authorList>
    </citation>
    <scope>NUCLEOTIDE SEQUENCE</scope>
</reference>
<evidence type="ECO:0000256" key="2">
    <source>
        <dbReference type="PIRSR" id="PIRSR000077-1"/>
    </source>
</evidence>
<evidence type="ECO:0000259" key="4">
    <source>
        <dbReference type="PROSITE" id="PS51352"/>
    </source>
</evidence>
<dbReference type="EMBL" id="GDHC01006781">
    <property type="protein sequence ID" value="JAQ11848.1"/>
    <property type="molecule type" value="Transcribed_RNA"/>
</dbReference>
<dbReference type="InterPro" id="IPR005746">
    <property type="entry name" value="Thioredoxin"/>
</dbReference>
<evidence type="ECO:0000256" key="3">
    <source>
        <dbReference type="PIRSR" id="PIRSR000077-4"/>
    </source>
</evidence>
<dbReference type="InterPro" id="IPR036249">
    <property type="entry name" value="Thioredoxin-like_sf"/>
</dbReference>
<dbReference type="AlphaFoldDB" id="A0A146LVY7"/>
<feature type="site" description="Deprotonates C-terminal active site Cys" evidence="2">
    <location>
        <position position="23"/>
    </location>
</feature>
<feature type="domain" description="Thioredoxin" evidence="4">
    <location>
        <begin position="1"/>
        <end position="102"/>
    </location>
</feature>
<dbReference type="GO" id="GO:0015035">
    <property type="term" value="F:protein-disulfide reductase activity"/>
    <property type="evidence" value="ECO:0007669"/>
    <property type="project" value="InterPro"/>
</dbReference>
<sequence>MPITISTTEKFNECTSKGNCIIDFYADWCRPCQMIAPVYEGLSKEYPDVQFYKVNVDELDEVASKYEIRSIPAFVTFKDGALQKTVFGASKDNIKQLLTTLT</sequence>
<dbReference type="PANTHER" id="PTHR46115">
    <property type="entry name" value="THIOREDOXIN-LIKE PROTEIN 1"/>
    <property type="match status" value="1"/>
</dbReference>
<dbReference type="Pfam" id="PF00085">
    <property type="entry name" value="Thioredoxin"/>
    <property type="match status" value="1"/>
</dbReference>
<dbReference type="SUPFAM" id="SSF52833">
    <property type="entry name" value="Thioredoxin-like"/>
    <property type="match status" value="1"/>
</dbReference>
<proteinExistence type="predicted"/>
<dbReference type="FunFam" id="3.40.30.10:FF:000245">
    <property type="entry name" value="Thioredoxin"/>
    <property type="match status" value="1"/>
</dbReference>
<feature type="site" description="Contributes to redox potential value" evidence="2">
    <location>
        <position position="30"/>
    </location>
</feature>
<dbReference type="PIRSF" id="PIRSF000077">
    <property type="entry name" value="Thioredoxin"/>
    <property type="match status" value="1"/>
</dbReference>
<evidence type="ECO:0000256" key="1">
    <source>
        <dbReference type="ARBA" id="ARBA00023157"/>
    </source>
</evidence>